<proteinExistence type="predicted"/>
<sequence>MRVASLRTAVMAAPMPCSQASEALGRKSAWTLLRTPVTKEKGGDLHIWGGQWRLLETDEARAQSLVGPAESDGIH</sequence>
<dbReference type="AlphaFoldDB" id="A0AAV7S1G1"/>
<reference evidence="1" key="1">
    <citation type="journal article" date="2022" name="bioRxiv">
        <title>Sequencing and chromosome-scale assembly of the giantPleurodeles waltlgenome.</title>
        <authorList>
            <person name="Brown T."/>
            <person name="Elewa A."/>
            <person name="Iarovenko S."/>
            <person name="Subramanian E."/>
            <person name="Araus A.J."/>
            <person name="Petzold A."/>
            <person name="Susuki M."/>
            <person name="Suzuki K.-i.T."/>
            <person name="Hayashi T."/>
            <person name="Toyoda A."/>
            <person name="Oliveira C."/>
            <person name="Osipova E."/>
            <person name="Leigh N.D."/>
            <person name="Simon A."/>
            <person name="Yun M.H."/>
        </authorList>
    </citation>
    <scope>NUCLEOTIDE SEQUENCE</scope>
    <source>
        <strain evidence="1">20211129_DDA</strain>
        <tissue evidence="1">Liver</tissue>
    </source>
</reference>
<keyword evidence="2" id="KW-1185">Reference proteome</keyword>
<protein>
    <submittedName>
        <fullName evidence="1">Uncharacterized protein</fullName>
    </submittedName>
</protein>
<gene>
    <name evidence="1" type="ORF">NDU88_011069</name>
</gene>
<evidence type="ECO:0000313" key="2">
    <source>
        <dbReference type="Proteomes" id="UP001066276"/>
    </source>
</evidence>
<dbReference type="EMBL" id="JANPWB010000009">
    <property type="protein sequence ID" value="KAJ1158379.1"/>
    <property type="molecule type" value="Genomic_DNA"/>
</dbReference>
<name>A0AAV7S1G1_PLEWA</name>
<comment type="caution">
    <text evidence="1">The sequence shown here is derived from an EMBL/GenBank/DDBJ whole genome shotgun (WGS) entry which is preliminary data.</text>
</comment>
<evidence type="ECO:0000313" key="1">
    <source>
        <dbReference type="EMBL" id="KAJ1158379.1"/>
    </source>
</evidence>
<dbReference type="Proteomes" id="UP001066276">
    <property type="component" value="Chromosome 5"/>
</dbReference>
<organism evidence="1 2">
    <name type="scientific">Pleurodeles waltl</name>
    <name type="common">Iberian ribbed newt</name>
    <dbReference type="NCBI Taxonomy" id="8319"/>
    <lineage>
        <taxon>Eukaryota</taxon>
        <taxon>Metazoa</taxon>
        <taxon>Chordata</taxon>
        <taxon>Craniata</taxon>
        <taxon>Vertebrata</taxon>
        <taxon>Euteleostomi</taxon>
        <taxon>Amphibia</taxon>
        <taxon>Batrachia</taxon>
        <taxon>Caudata</taxon>
        <taxon>Salamandroidea</taxon>
        <taxon>Salamandridae</taxon>
        <taxon>Pleurodelinae</taxon>
        <taxon>Pleurodeles</taxon>
    </lineage>
</organism>
<accession>A0AAV7S1G1</accession>